<dbReference type="PANTHER" id="PTHR43775:SF40">
    <property type="entry name" value="NORSOLORINIC ACID SYNTHASE STCA"/>
    <property type="match status" value="1"/>
</dbReference>
<dbReference type="InterPro" id="IPR006162">
    <property type="entry name" value="Ppantetheine_attach_site"/>
</dbReference>
<dbReference type="SMART" id="SM00825">
    <property type="entry name" value="PKS_KS"/>
    <property type="match status" value="1"/>
</dbReference>
<feature type="region of interest" description="N-terminal hotdog fold" evidence="4">
    <location>
        <begin position="1318"/>
        <end position="1453"/>
    </location>
</feature>
<dbReference type="Pfam" id="PF02801">
    <property type="entry name" value="Ketoacyl-synt_C"/>
    <property type="match status" value="1"/>
</dbReference>
<dbReference type="InterPro" id="IPR042104">
    <property type="entry name" value="PKS_dehydratase_sf"/>
</dbReference>
<name>A0A2P5HP44_DIAHE</name>
<protein>
    <recommendedName>
        <fullName evidence="11">Polyketide synthase</fullName>
    </recommendedName>
</protein>
<dbReference type="GO" id="GO:0004315">
    <property type="term" value="F:3-oxoacyl-[acyl-carrier-protein] synthase activity"/>
    <property type="evidence" value="ECO:0007669"/>
    <property type="project" value="InterPro"/>
</dbReference>
<dbReference type="FunFam" id="1.10.1200.10:FF:000011">
    <property type="entry name" value="Sterigmatocystin biosynthesis polyketide synthase"/>
    <property type="match status" value="2"/>
</dbReference>
<reference evidence="9" key="1">
    <citation type="submission" date="2017-09" db="EMBL/GenBank/DDBJ databases">
        <title>Polyketide synthases of a Diaporthe helianthi virulent isolate.</title>
        <authorList>
            <person name="Baroncelli R."/>
        </authorList>
    </citation>
    <scope>NUCLEOTIDE SEQUENCE [LARGE SCALE GENOMIC DNA]</scope>
    <source>
        <strain evidence="9">7/96</strain>
    </source>
</reference>
<evidence type="ECO:0000259" key="6">
    <source>
        <dbReference type="PROSITE" id="PS50075"/>
    </source>
</evidence>
<dbReference type="EMBL" id="MAVT02001113">
    <property type="protein sequence ID" value="POS71995.1"/>
    <property type="molecule type" value="Genomic_DNA"/>
</dbReference>
<dbReference type="FunFam" id="3.10.129.110:FF:000001">
    <property type="entry name" value="Sterigmatocystin biosynthesis polyketide synthase"/>
    <property type="match status" value="1"/>
</dbReference>
<dbReference type="SUPFAM" id="SSF47336">
    <property type="entry name" value="ACP-like"/>
    <property type="match status" value="2"/>
</dbReference>
<gene>
    <name evidence="9" type="ORF">DHEL01_v209610</name>
</gene>
<dbReference type="Pfam" id="PF22621">
    <property type="entry name" value="CurL-like_PKS_C"/>
    <property type="match status" value="1"/>
</dbReference>
<dbReference type="InterPro" id="IPR001031">
    <property type="entry name" value="Thioesterase"/>
</dbReference>
<dbReference type="InterPro" id="IPR049900">
    <property type="entry name" value="PKS_mFAS_DH"/>
</dbReference>
<dbReference type="InterPro" id="IPR014030">
    <property type="entry name" value="Ketoacyl_synth_N"/>
</dbReference>
<dbReference type="InterPro" id="IPR036736">
    <property type="entry name" value="ACP-like_sf"/>
</dbReference>
<dbReference type="InterPro" id="IPR016035">
    <property type="entry name" value="Acyl_Trfase/lysoPLipase"/>
</dbReference>
<dbReference type="PROSITE" id="PS52004">
    <property type="entry name" value="KS3_2"/>
    <property type="match status" value="1"/>
</dbReference>
<comment type="caution">
    <text evidence="9">The sequence shown here is derived from an EMBL/GenBank/DDBJ whole genome shotgun (WGS) entry which is preliminary data.</text>
</comment>
<dbReference type="NCBIfam" id="TIGR04532">
    <property type="entry name" value="PT_fungal_PKS"/>
    <property type="match status" value="1"/>
</dbReference>
<evidence type="ECO:0000313" key="10">
    <source>
        <dbReference type="Proteomes" id="UP000094444"/>
    </source>
</evidence>
<feature type="region of interest" description="Disordered" evidence="5">
    <location>
        <begin position="1860"/>
        <end position="1895"/>
    </location>
</feature>
<dbReference type="InterPro" id="IPR014043">
    <property type="entry name" value="Acyl_transferase_dom"/>
</dbReference>
<feature type="domain" description="PKS/mFAS DH" evidence="8">
    <location>
        <begin position="1318"/>
        <end position="1629"/>
    </location>
</feature>
<dbReference type="Gene3D" id="3.10.129.110">
    <property type="entry name" value="Polyketide synthase dehydratase"/>
    <property type="match status" value="1"/>
</dbReference>
<dbReference type="SUPFAM" id="SSF52151">
    <property type="entry name" value="FabD/lysophospholipase-like"/>
    <property type="match status" value="1"/>
</dbReference>
<dbReference type="InterPro" id="IPR018201">
    <property type="entry name" value="Ketoacyl_synth_AS"/>
</dbReference>
<dbReference type="GO" id="GO:0004312">
    <property type="term" value="F:fatty acid synthase activity"/>
    <property type="evidence" value="ECO:0007669"/>
    <property type="project" value="TreeGrafter"/>
</dbReference>
<feature type="region of interest" description="C-terminal hotdog fold" evidence="4">
    <location>
        <begin position="1480"/>
        <end position="1629"/>
    </location>
</feature>
<dbReference type="InterPro" id="IPR009081">
    <property type="entry name" value="PP-bd_ACP"/>
</dbReference>
<dbReference type="InterPro" id="IPR001227">
    <property type="entry name" value="Ac_transferase_dom_sf"/>
</dbReference>
<feature type="region of interest" description="Disordered" evidence="5">
    <location>
        <begin position="1748"/>
        <end position="1783"/>
    </location>
</feature>
<dbReference type="Gene3D" id="3.30.70.3290">
    <property type="match status" value="1"/>
</dbReference>
<feature type="region of interest" description="Disordered" evidence="5">
    <location>
        <begin position="1642"/>
        <end position="1674"/>
    </location>
</feature>
<dbReference type="InterPro" id="IPR016039">
    <property type="entry name" value="Thiolase-like"/>
</dbReference>
<dbReference type="GO" id="GO:0006633">
    <property type="term" value="P:fatty acid biosynthetic process"/>
    <property type="evidence" value="ECO:0007669"/>
    <property type="project" value="InterPro"/>
</dbReference>
<dbReference type="PROSITE" id="PS00606">
    <property type="entry name" value="KS3_1"/>
    <property type="match status" value="1"/>
</dbReference>
<dbReference type="Pfam" id="PF00109">
    <property type="entry name" value="ketoacyl-synt"/>
    <property type="match status" value="1"/>
</dbReference>
<evidence type="ECO:0000256" key="2">
    <source>
        <dbReference type="ARBA" id="ARBA00022553"/>
    </source>
</evidence>
<dbReference type="Pfam" id="PF00698">
    <property type="entry name" value="Acyl_transf_1"/>
    <property type="match status" value="1"/>
</dbReference>
<feature type="domain" description="Carrier" evidence="6">
    <location>
        <begin position="1786"/>
        <end position="1861"/>
    </location>
</feature>
<dbReference type="PROSITE" id="PS50075">
    <property type="entry name" value="CARRIER"/>
    <property type="match status" value="2"/>
</dbReference>
<dbReference type="CDD" id="cd00833">
    <property type="entry name" value="PKS"/>
    <property type="match status" value="1"/>
</dbReference>
<feature type="domain" description="Ketosynthase family 3 (KS3)" evidence="7">
    <location>
        <begin position="389"/>
        <end position="824"/>
    </location>
</feature>
<dbReference type="InterPro" id="IPR020841">
    <property type="entry name" value="PKS_Beta-ketoAc_synthase_dom"/>
</dbReference>
<dbReference type="PROSITE" id="PS52019">
    <property type="entry name" value="PKS_MFAS_DH"/>
    <property type="match status" value="1"/>
</dbReference>
<evidence type="ECO:0000256" key="5">
    <source>
        <dbReference type="SAM" id="MobiDB-lite"/>
    </source>
</evidence>
<dbReference type="Gene3D" id="3.40.50.1820">
    <property type="entry name" value="alpha/beta hydrolase"/>
    <property type="match status" value="1"/>
</dbReference>
<evidence type="ECO:0000313" key="9">
    <source>
        <dbReference type="EMBL" id="POS71995.1"/>
    </source>
</evidence>
<dbReference type="SMART" id="SM00827">
    <property type="entry name" value="PKS_AT"/>
    <property type="match status" value="1"/>
</dbReference>
<feature type="compositionally biased region" description="Low complexity" evidence="5">
    <location>
        <begin position="1860"/>
        <end position="1888"/>
    </location>
</feature>
<evidence type="ECO:0008006" key="11">
    <source>
        <dbReference type="Google" id="ProtNLM"/>
    </source>
</evidence>
<dbReference type="Proteomes" id="UP000094444">
    <property type="component" value="Unassembled WGS sequence"/>
</dbReference>
<dbReference type="InterPro" id="IPR020806">
    <property type="entry name" value="PKS_PP-bd"/>
</dbReference>
<dbReference type="GO" id="GO:0031177">
    <property type="term" value="F:phosphopantetheine binding"/>
    <property type="evidence" value="ECO:0007669"/>
    <property type="project" value="InterPro"/>
</dbReference>
<feature type="compositionally biased region" description="Low complexity" evidence="5">
    <location>
        <begin position="1756"/>
        <end position="1765"/>
    </location>
</feature>
<dbReference type="InterPro" id="IPR016036">
    <property type="entry name" value="Malonyl_transacylase_ACP-bd"/>
</dbReference>
<evidence type="ECO:0000256" key="4">
    <source>
        <dbReference type="PROSITE-ProRule" id="PRU01363"/>
    </source>
</evidence>
<dbReference type="SUPFAM" id="SSF55048">
    <property type="entry name" value="Probable ACP-binding domain of malonyl-CoA ACP transacylase"/>
    <property type="match status" value="1"/>
</dbReference>
<feature type="active site" description="Proton acceptor; for dehydratase activity" evidence="4">
    <location>
        <position position="1352"/>
    </location>
</feature>
<evidence type="ECO:0000256" key="1">
    <source>
        <dbReference type="ARBA" id="ARBA00022450"/>
    </source>
</evidence>
<keyword evidence="2" id="KW-0597">Phosphoprotein</keyword>
<dbReference type="Pfam" id="PF00975">
    <property type="entry name" value="Thioesterase"/>
    <property type="match status" value="1"/>
</dbReference>
<proteinExistence type="predicted"/>
<feature type="domain" description="Carrier" evidence="6">
    <location>
        <begin position="1672"/>
        <end position="1750"/>
    </location>
</feature>
<evidence type="ECO:0000256" key="3">
    <source>
        <dbReference type="ARBA" id="ARBA00022679"/>
    </source>
</evidence>
<dbReference type="STRING" id="158607.A0A2P5HP44"/>
<organism evidence="9 10">
    <name type="scientific">Diaporthe helianthi</name>
    <dbReference type="NCBI Taxonomy" id="158607"/>
    <lineage>
        <taxon>Eukaryota</taxon>
        <taxon>Fungi</taxon>
        <taxon>Dikarya</taxon>
        <taxon>Ascomycota</taxon>
        <taxon>Pezizomycotina</taxon>
        <taxon>Sordariomycetes</taxon>
        <taxon>Sordariomycetidae</taxon>
        <taxon>Diaporthales</taxon>
        <taxon>Diaporthaceae</taxon>
        <taxon>Diaporthe</taxon>
    </lineage>
</organism>
<dbReference type="PROSITE" id="PS00012">
    <property type="entry name" value="PHOSPHOPANTETHEINE"/>
    <property type="match status" value="1"/>
</dbReference>
<dbReference type="InterPro" id="IPR029058">
    <property type="entry name" value="AB_hydrolase_fold"/>
</dbReference>
<feature type="compositionally biased region" description="Polar residues" evidence="5">
    <location>
        <begin position="365"/>
        <end position="375"/>
    </location>
</feature>
<dbReference type="Gene3D" id="3.40.47.10">
    <property type="match status" value="1"/>
</dbReference>
<dbReference type="InterPro" id="IPR050091">
    <property type="entry name" value="PKS_NRPS_Biosynth_Enz"/>
</dbReference>
<dbReference type="Pfam" id="PF16073">
    <property type="entry name" value="SAT"/>
    <property type="match status" value="1"/>
</dbReference>
<feature type="region of interest" description="Disordered" evidence="5">
    <location>
        <begin position="356"/>
        <end position="388"/>
    </location>
</feature>
<dbReference type="OrthoDB" id="329835at2759"/>
<accession>A0A2P5HP44</accession>
<dbReference type="SUPFAM" id="SSF53474">
    <property type="entry name" value="alpha/beta-Hydrolases"/>
    <property type="match status" value="1"/>
</dbReference>
<dbReference type="InParanoid" id="A0A2P5HP44"/>
<sequence>MQPTQVSLYLFGDQTYDIGPNLKELLLESQRSNVLLNDFLQRAYSALRKELYQLSVQERESLPRFTSVEDLVLWRSTSPQEVRQCVPLDMSLTCMYHIAAFIAQAKYEYPSSRDSRLLGLCTGALAAAAVSCSHNVVELLPLAVTSVLVAFRTGVAAASAGRRATRADQSGCQSGVARSWSLVAAGQAAAQAVKEFGEQSTLPLTAKPFVSAHALHGITVTGPPSSLAKLTAWEKFKNVKYKDIPIFAPYHAKHLFSQEDVQEALGQLAESESARTSNVPVLSASSGRAAGVKNFHALLKAAVEEILVQEINWAQILGGIQTTFEGFKSPQLNITPFGTAAEQLIQSGLKQTALGPCLPAAPSGSKPSFKQEPSFSPSPPGETSAPGKRSKIAIVGMSGRFPGANSTEAFWDLLREGLDVHKEVPPLHWNKATHYDPTGAGKNTSATPFGCWLDDPAAFDARFFNVSPREAPQIDPAQRIALMTAYEAIEQAGIVPDATPSTRRDRVGVFYGVTSNDWMETNSAQKIDTYFIPGGNRAFIPGRINYFYKFSGPSYAVDTACSSSLAAIHIACNSLWARDVDTAITGGTNILTNPDFTSGLDKGYFLSRTGNCKTFDDAADGYCRGEGVGTVILKRLEDAVADRDPILGLILGAYTNHSAEAESITRPHSGAQKAMFNKILNSSQDAVDPTSVSYIEMHGTGTQAGDASEMQSVLETFAPSVGVRNGEQPLYLGSAKANIGHGEAASGVSSLIKIMLMMRENTIPPHCGIKSRINHKFPTDLNERNVRIARDGPVPWQRDASQPRRVFVNNFSAAGGNTALLIEDAPLSTGLPTSQGGDDMRNSHLVAISAKNAVSLDGNLQSFLRFIQQTPMASLSELSYTTTARRLHHPHRVMLATSSIDDLRIQVEAAIREKAGANRPKLHKIVFAFTGQGAQFAGMGRMYFEGFSKFRTEVRRLDHLGQSLGFPSTIPVFEADESENILEHSPVAVQLASICMQIALTKLLASWHIFPAAVVGHSLGEYAALNAAGVLSDADTIYLVGRRAQLIQEKCSQGTHSMLVVRASENEIELAIRDRGIKYEFACVNSPTETVLAGCVGEVDKAEEVLNKSGIRTTKLKVPYAFHSSQVEPILEKFSEIASGATFSAPSIPIIRPMSGTTALPTHNDSGFNPEYLARHCREPVNMLKALQNAQEERIITSETVVLEVGPHPAVSVMVKASLGSHLVTLPMSQRTSSAKQSKSPWQVLTDSLKRLYSVGTDIRWAEYHRDFTSAHRVVPLPAYSWDLKDYWIQYVNDWSLRKGEPPLILGDSARLDTTTIHRIVDETSGSNGNSVKIVVEADVTRPDMNPLIQGHMVDGIPLCTPSVYADMALSLGKYLVGKYQPQLSGDQLVVGVCDMTISKALIAKAQGPQPLQAHAEVSWTSKEATCKFLSFDSKGQLQEHARCVIRFQDRAYQRKLQGEAAAIKEKIQSLRRGIASETTARFNRPMVYRMIRPLAQFHTDYRAIDEVVLNSSTLEASSRVSFGSVKRNMDDRFHTHPAIIDALSQSCGFIMNCNDGCDLDVEVFMNHGWGSFQIYEEMKFEKAYTTYTRMHEGKDKLWHGDVAVFDGDKIVASFQQLAIQGVPRRVLSVILSLESGKKAQKPQNALPAPSGASRATEHTSAVPAPAVTSTQSGSSMVNSALQIVSEESGIAVSDLTDSSLFSDLGVDSLLSLTITARFREELDVDIDSTSMAMEYPSIGDLKKLFQGCEQEEKSSSSPDLSMSSQLKEAHHPPPQQAAPAVPRRPNIVDLALQIVSEESGVAQADLTDDTHFADSGIDSLLSLVIVSRFRDELEIEVDQESLLMECPTVADLRVFLVGGQSTPSDQDSSDQSGSPSDSSNTPSSPASDPEEDDELVEVKADDLSLLPEAVVNAKCTSLIIQGSQRTCSTSLFLFPDGSGSATSYAGIPRISSDTCVIALNSPFLKDPESLRACPLDHLINIYLTELRRRQPSGPYHLGGWSAGGVLAYRTAQILGGQGEEIASLTLIDSPLPLKGLDPLPRHFYDFCRSLHLFGGGQHGKPASSKQHTHTFSDAEHDKLISHFNASIDVLHEYHAKPLSQDKCPRKVSIIWAPDTITDRPGVKKPEPHPDDTEGMKFLTERRTDFGANGWDQLCPSSEIRIRRVANAHHFSMMREPFSAELAAHIRENLS</sequence>
<dbReference type="Gene3D" id="3.40.366.10">
    <property type="entry name" value="Malonyl-Coenzyme A Acyl Carrier Protein, domain 2"/>
    <property type="match status" value="2"/>
</dbReference>
<dbReference type="GO" id="GO:0044550">
    <property type="term" value="P:secondary metabolite biosynthetic process"/>
    <property type="evidence" value="ECO:0007669"/>
    <property type="project" value="TreeGrafter"/>
</dbReference>
<dbReference type="InterPro" id="IPR030918">
    <property type="entry name" value="PT_fungal_PKS"/>
</dbReference>
<dbReference type="InterPro" id="IPR014031">
    <property type="entry name" value="Ketoacyl_synth_C"/>
</dbReference>
<dbReference type="FunFam" id="3.40.47.10:FF:000031">
    <property type="entry name" value="Sterigmatocystin biosynthesis polyketide synthase"/>
    <property type="match status" value="1"/>
</dbReference>
<keyword evidence="10" id="KW-1185">Reference proteome</keyword>
<evidence type="ECO:0000259" key="8">
    <source>
        <dbReference type="PROSITE" id="PS52019"/>
    </source>
</evidence>
<dbReference type="SMART" id="SM00823">
    <property type="entry name" value="PKS_PP"/>
    <property type="match status" value="2"/>
</dbReference>
<evidence type="ECO:0000259" key="7">
    <source>
        <dbReference type="PROSITE" id="PS52004"/>
    </source>
</evidence>
<dbReference type="PANTHER" id="PTHR43775">
    <property type="entry name" value="FATTY ACID SYNTHASE"/>
    <property type="match status" value="1"/>
</dbReference>
<dbReference type="SUPFAM" id="SSF53901">
    <property type="entry name" value="Thiolase-like"/>
    <property type="match status" value="2"/>
</dbReference>
<dbReference type="InterPro" id="IPR032088">
    <property type="entry name" value="SAT"/>
</dbReference>
<keyword evidence="3" id="KW-0808">Transferase</keyword>
<keyword evidence="1" id="KW-0596">Phosphopantetheine</keyword>
<dbReference type="Pfam" id="PF00550">
    <property type="entry name" value="PP-binding"/>
    <property type="match status" value="2"/>
</dbReference>
<dbReference type="Gene3D" id="1.10.1200.10">
    <property type="entry name" value="ACP-like"/>
    <property type="match status" value="2"/>
</dbReference>
<feature type="active site" description="Proton donor; for dehydratase activity" evidence="4">
    <location>
        <position position="1542"/>
    </location>
</feature>